<dbReference type="Proteomes" id="UP001066276">
    <property type="component" value="Chromosome 5"/>
</dbReference>
<sequence length="170" mass="19454">MSRKRRAHPRRLSIGDVVLMKNRHLAGKFRTTFESGLWTVTQVKGTLVTVTRGSEMVTRNISCFKKYHRDHFIHHRSESDRNHEVEDEDIERPGFFLGSELETSHTGNGEDVRVGDLAPTGVSTPVEESLSAEGLVEKDSRVVSQRRGEGRYYLRSRVSPPERLKDYVCE</sequence>
<proteinExistence type="predicted"/>
<reference evidence="1" key="1">
    <citation type="journal article" date="2022" name="bioRxiv">
        <title>Sequencing and chromosome-scale assembly of the giantPleurodeles waltlgenome.</title>
        <authorList>
            <person name="Brown T."/>
            <person name="Elewa A."/>
            <person name="Iarovenko S."/>
            <person name="Subramanian E."/>
            <person name="Araus A.J."/>
            <person name="Petzold A."/>
            <person name="Susuki M."/>
            <person name="Suzuki K.-i.T."/>
            <person name="Hayashi T."/>
            <person name="Toyoda A."/>
            <person name="Oliveira C."/>
            <person name="Osipova E."/>
            <person name="Leigh N.D."/>
            <person name="Simon A."/>
            <person name="Yun M.H."/>
        </authorList>
    </citation>
    <scope>NUCLEOTIDE SEQUENCE</scope>
    <source>
        <strain evidence="1">20211129_DDA</strain>
        <tissue evidence="1">Liver</tissue>
    </source>
</reference>
<dbReference type="AlphaFoldDB" id="A0AAV7RLB0"/>
<evidence type="ECO:0000313" key="1">
    <source>
        <dbReference type="EMBL" id="KAJ1153477.1"/>
    </source>
</evidence>
<dbReference type="EMBL" id="JANPWB010000009">
    <property type="protein sequence ID" value="KAJ1153477.1"/>
    <property type="molecule type" value="Genomic_DNA"/>
</dbReference>
<name>A0AAV7RLB0_PLEWA</name>
<organism evidence="1 2">
    <name type="scientific">Pleurodeles waltl</name>
    <name type="common">Iberian ribbed newt</name>
    <dbReference type="NCBI Taxonomy" id="8319"/>
    <lineage>
        <taxon>Eukaryota</taxon>
        <taxon>Metazoa</taxon>
        <taxon>Chordata</taxon>
        <taxon>Craniata</taxon>
        <taxon>Vertebrata</taxon>
        <taxon>Euteleostomi</taxon>
        <taxon>Amphibia</taxon>
        <taxon>Batrachia</taxon>
        <taxon>Caudata</taxon>
        <taxon>Salamandroidea</taxon>
        <taxon>Salamandridae</taxon>
        <taxon>Pleurodelinae</taxon>
        <taxon>Pleurodeles</taxon>
    </lineage>
</organism>
<evidence type="ECO:0000313" key="2">
    <source>
        <dbReference type="Proteomes" id="UP001066276"/>
    </source>
</evidence>
<keyword evidence="2" id="KW-1185">Reference proteome</keyword>
<gene>
    <name evidence="1" type="ORF">NDU88_006236</name>
</gene>
<comment type="caution">
    <text evidence="1">The sequence shown here is derived from an EMBL/GenBank/DDBJ whole genome shotgun (WGS) entry which is preliminary data.</text>
</comment>
<accession>A0AAV7RLB0</accession>
<protein>
    <submittedName>
        <fullName evidence="1">Uncharacterized protein</fullName>
    </submittedName>
</protein>